<gene>
    <name evidence="3" type="ORF">ACFPT7_05735</name>
</gene>
<reference evidence="4" key="1">
    <citation type="journal article" date="2019" name="Int. J. Syst. Evol. Microbiol.">
        <title>The Global Catalogue of Microorganisms (GCM) 10K type strain sequencing project: providing services to taxonomists for standard genome sequencing and annotation.</title>
        <authorList>
            <consortium name="The Broad Institute Genomics Platform"/>
            <consortium name="The Broad Institute Genome Sequencing Center for Infectious Disease"/>
            <person name="Wu L."/>
            <person name="Ma J."/>
        </authorList>
    </citation>
    <scope>NUCLEOTIDE SEQUENCE [LARGE SCALE GENOMIC DNA]</scope>
    <source>
        <strain evidence="4">JCM 4087</strain>
    </source>
</reference>
<accession>A0ABW1ECK9</accession>
<name>A0ABW1ECK9_9BACT</name>
<evidence type="ECO:0000259" key="2">
    <source>
        <dbReference type="Pfam" id="PF14452"/>
    </source>
</evidence>
<evidence type="ECO:0000313" key="3">
    <source>
        <dbReference type="EMBL" id="MFC5861785.1"/>
    </source>
</evidence>
<dbReference type="Pfam" id="PF14452">
    <property type="entry name" value="Multi_ubiq"/>
    <property type="match status" value="1"/>
</dbReference>
<evidence type="ECO:0000313" key="4">
    <source>
        <dbReference type="Proteomes" id="UP001596091"/>
    </source>
</evidence>
<feature type="domain" description="Multi-ubiquitin" evidence="2">
    <location>
        <begin position="64"/>
        <end position="127"/>
    </location>
</feature>
<keyword evidence="4" id="KW-1185">Reference proteome</keyword>
<evidence type="ECO:0000256" key="1">
    <source>
        <dbReference type="SAM" id="MobiDB-lite"/>
    </source>
</evidence>
<dbReference type="RefSeq" id="WP_263337416.1">
    <property type="nucleotide sequence ID" value="NZ_JAGSYH010000004.1"/>
</dbReference>
<feature type="region of interest" description="Disordered" evidence="1">
    <location>
        <begin position="77"/>
        <end position="105"/>
    </location>
</feature>
<organism evidence="3 4">
    <name type="scientific">Acidicapsa dinghuensis</name>
    <dbReference type="NCBI Taxonomy" id="2218256"/>
    <lineage>
        <taxon>Bacteria</taxon>
        <taxon>Pseudomonadati</taxon>
        <taxon>Acidobacteriota</taxon>
        <taxon>Terriglobia</taxon>
        <taxon>Terriglobales</taxon>
        <taxon>Acidobacteriaceae</taxon>
        <taxon>Acidicapsa</taxon>
    </lineage>
</organism>
<comment type="caution">
    <text evidence="3">The sequence shown here is derived from an EMBL/GenBank/DDBJ whole genome shotgun (WGS) entry which is preliminary data.</text>
</comment>
<proteinExistence type="predicted"/>
<sequence length="138" mass="16344">MPEGIDQELEEFKRKQAKELEEFERQRHERLEKFEVREQEALRAFEKKEASEVHAFEVEAKREFVIKIDRQDYHVHQRSMTGSELRNLPKPPIGPDRDLFEVVPGGSDRKIEDTEVVKMRDGLRFFTAPARINPGARR</sequence>
<dbReference type="EMBL" id="JBHSPH010000002">
    <property type="protein sequence ID" value="MFC5861785.1"/>
    <property type="molecule type" value="Genomic_DNA"/>
</dbReference>
<protein>
    <submittedName>
        <fullName evidence="3">Multiubiquitin domain-containing protein</fullName>
    </submittedName>
</protein>
<dbReference type="Proteomes" id="UP001596091">
    <property type="component" value="Unassembled WGS sequence"/>
</dbReference>
<dbReference type="InterPro" id="IPR027802">
    <property type="entry name" value="Multi-ubiquitin_dom"/>
</dbReference>